<feature type="compositionally biased region" description="Low complexity" evidence="34">
    <location>
        <begin position="2766"/>
        <end position="2803"/>
    </location>
</feature>
<comment type="function">
    <text evidence="28">Involved in aphid transmission, cell-to-cell and systemis movement, encapsidation of the viral RNA and in the regulation of viral RNA amplification.</text>
</comment>
<dbReference type="Pfam" id="PF00851">
    <property type="entry name" value="Peptidase_C6"/>
    <property type="match status" value="1"/>
</dbReference>
<dbReference type="InterPro" id="IPR001205">
    <property type="entry name" value="RNA-dir_pol_C"/>
</dbReference>
<comment type="catalytic activity">
    <reaction evidence="1">
        <text>Hydrolyzes glutaminyl bonds, and activity is further restricted by preferences for the amino acids in P6 - P1' that vary with the species of potyvirus, e.g. Glu-Xaa-Xaa-Tyr-Xaa-Gln-|-(Ser or Gly) for the enzyme from tobacco etch virus. The natural substrate is the viral polyprotein, but other proteins and oligopeptides containing the appropriate consensus sequence are also cleaved.</text>
        <dbReference type="EC" id="3.4.22.44"/>
    </reaction>
</comment>
<dbReference type="Pfam" id="PF00271">
    <property type="entry name" value="Helicase_C"/>
    <property type="match status" value="1"/>
</dbReference>
<keyword evidence="26" id="KW-0693">Viral RNA replication</keyword>
<keyword evidence="13" id="KW-0167">Capsid protein</keyword>
<feature type="transmembrane region" description="Helical" evidence="35">
    <location>
        <begin position="951"/>
        <end position="973"/>
    </location>
</feature>
<keyword evidence="9" id="KW-1036">Host cytoplasmic vesicle</keyword>
<organism evidence="42">
    <name type="scientific">Sugarcane mosaic virus</name>
    <dbReference type="NCBI Taxonomy" id="12224"/>
    <lineage>
        <taxon>Viruses</taxon>
        <taxon>Riboviria</taxon>
        <taxon>Orthornavirae</taxon>
        <taxon>Pisuviricota</taxon>
        <taxon>Stelpaviricetes</taxon>
        <taxon>Patatavirales</taxon>
        <taxon>Potyviridae</taxon>
        <taxon>Potyvirus</taxon>
        <taxon>Potyvirus sacchari</taxon>
    </lineage>
</organism>
<dbReference type="SUPFAM" id="SSF52540">
    <property type="entry name" value="P-loop containing nucleoside triphosphate hydrolases"/>
    <property type="match status" value="2"/>
</dbReference>
<dbReference type="PROSITE" id="PS51871">
    <property type="entry name" value="PV_P1_PRO"/>
    <property type="match status" value="1"/>
</dbReference>
<dbReference type="Pfam" id="PF00270">
    <property type="entry name" value="DEAD"/>
    <property type="match status" value="1"/>
</dbReference>
<dbReference type="EMBL" id="KT719178">
    <property type="protein sequence ID" value="AOE43468.1"/>
    <property type="molecule type" value="Genomic_RNA"/>
</dbReference>
<dbReference type="InterPro" id="IPR043502">
    <property type="entry name" value="DNA/RNA_pol_sf"/>
</dbReference>
<dbReference type="Pfam" id="PF13608">
    <property type="entry name" value="Potyvirid-P3"/>
    <property type="match status" value="1"/>
</dbReference>
<feature type="domain" description="Peptidase C6" evidence="40">
    <location>
        <begin position="571"/>
        <end position="693"/>
    </location>
</feature>
<dbReference type="GO" id="GO:0039694">
    <property type="term" value="P:viral RNA genome replication"/>
    <property type="evidence" value="ECO:0007669"/>
    <property type="project" value="InterPro"/>
</dbReference>
<dbReference type="SUPFAM" id="SSF56672">
    <property type="entry name" value="DNA/RNA polymerases"/>
    <property type="match status" value="1"/>
</dbReference>
<dbReference type="PROSITE" id="PS50507">
    <property type="entry name" value="RDRP_SSRNA_POS"/>
    <property type="match status" value="1"/>
</dbReference>
<keyword evidence="8" id="KW-0696">RNA-directed RNA polymerase</keyword>
<protein>
    <recommendedName>
        <fullName evidence="6">Genome polyprotein</fullName>
    </recommendedName>
</protein>
<evidence type="ECO:0000256" key="3">
    <source>
        <dbReference type="ARBA" id="ARBA00004147"/>
    </source>
</evidence>
<dbReference type="Pfam" id="PF00680">
    <property type="entry name" value="RdRP_1"/>
    <property type="match status" value="1"/>
</dbReference>
<dbReference type="GO" id="GO:0019029">
    <property type="term" value="C:helical viral capsid"/>
    <property type="evidence" value="ECO:0007669"/>
    <property type="project" value="UniProtKB-KW"/>
</dbReference>
<comment type="function">
    <text evidence="29">Has helicase activity. It may be involved in replication.</text>
</comment>
<evidence type="ECO:0000313" key="42">
    <source>
        <dbReference type="EMBL" id="AOE43468.1"/>
    </source>
</evidence>
<evidence type="ECO:0000259" key="38">
    <source>
        <dbReference type="PROSITE" id="PS51194"/>
    </source>
</evidence>
<keyword evidence="24" id="KW-0067">ATP-binding</keyword>
<dbReference type="InterPro" id="IPR027417">
    <property type="entry name" value="P-loop_NTPase"/>
</dbReference>
<dbReference type="GO" id="GO:0042025">
    <property type="term" value="C:host cell nucleus"/>
    <property type="evidence" value="ECO:0007669"/>
    <property type="project" value="UniProtKB-SubCell"/>
</dbReference>
<evidence type="ECO:0000259" key="37">
    <source>
        <dbReference type="PROSITE" id="PS51192"/>
    </source>
</evidence>
<evidence type="ECO:0000256" key="33">
    <source>
        <dbReference type="RuleBase" id="RU003351"/>
    </source>
</evidence>
<keyword evidence="11" id="KW-0191">Covalent protein-RNA linkage</keyword>
<dbReference type="Pfam" id="PF00863">
    <property type="entry name" value="Peptidase_C4"/>
    <property type="match status" value="1"/>
</dbReference>
<evidence type="ECO:0000259" key="39">
    <source>
        <dbReference type="PROSITE" id="PS51436"/>
    </source>
</evidence>
<sequence precursor="true">MAGSWTHVTYKWRPDVNSDRDVRRVMEMFVAKHQRYTEEQRLAHNSKLLRMAQVACVEPAKPAPQVASHQVWVEKCNNNPTKHLVYPRFVEAKEEKNKSLAKISVSKLIKDILELSKESGLKIELIGKRHKRKTRITVKQYNGKDFLHCKTRHEQNMFKRRDIAIGAEWLPTIEAIAKCYSSMNNQELQSLYKGSSGLTFMQNKELFIVRGRMKGELINSLSESKKLLEIEHYADPQANDFWRGYTDAYVENRNISTTHTEHTPTMNLEECGKRMALLEILFHSTFKITCKTCNIDDLELSDDEFGAKLFKNLQRIEEQQREYLAKDQKLMRMIQFIKERCNPKFSHLPLLWQVAETIGHYTDNQAKQILDISEALIKVNTLTPDDAMKASVALLEVSRWYKNRKESLKVDTLESFRNKISPKSTINTALMCDNQLDKNANFVWGNREYHAKRFFANYFEAVDPTDAYEKHVTRFNPNGQCKLSIGKLVIPLDFQKIRDSFVGLSINKQPLGKACISKIDGGYVYPCCCVTTEFGKPAYSEIIPPTKGHITIGNSVDPKIVDLPNTTPPSMYIARDGFCYINIFLAAMINVNEDSAKDYTKFLRDELVERLGKWPKLKDVATACYALSVMFPEIKNAELPPILVDHENKTMHVIDSYGSLSVGFHILKASTIGPLIKFQYESMDSEMRDYLVGGTLTQQTFNTLLKSLTKNMFKPERIKQIIEEEPFLLMMAVASPTVLISLYNNCYIEQAMTYWIVKNQGIAAIFAQLEALAKKTSQAELLVLQMQILEKASNQLRLAVTGLNHVDPAKRLLWSHLEAMTTRSEMNKELIAEGYALYDERLYTLMEKSYVDQLNQSWAELSYYGKFLAIWRVYKVKKYYKPFLTVRKSVDFGAVYNISATHLISDLAQKSRDQASYTLTKLGHSFCDNLERARVKTIKTIYWFIPDVFRLMHIFIVLSLLTTIANTIIVTMNDYKKLKKQQREDEYESEINEVRKIHASLMKEHNDNLTCEQFIEYIRQTHPRLEEATLDLTHTGVIHEGKSNLETNLEQAMAVGTLITMIFDPHKSDAVYKVLNKMRTVISTIEQNVPFPSINFTNLLTPPVVQQSVDVDEPLTMSTEKNLTIDFDTNQDLPADTFSNDVTFEDWWTNQISNNRTVPHYRRGGKFVEFTRENAARVSIELAHENIEKEFLLRGAVGSGKSTGLPYHLSMRGKVLLLEPTRPLAENVCRQLQEPPFNVSPTLPMRGLGSFGCTPITLMTSGLALQLYATNPDKISDYDLVILDECHIMAAPAMAFYCLFKEYENWGKIIKVSATPPGRECEFSTQHPVDIHVCESLTQQQFVLELGTGSNADATKYGNNILVYVASYNDVDSLSHALTELHYSVIKVDGRTMKQNTTGIITNGTSQKKCFIVATNIIENGVTLDVDVVVDFGLKVTAELDVDNRAILYKRSSISYGERIQRLGRVGRNKPGTVIRIGKTMKGLQEIPAMIATEAAFMCFAYGLKVITHNVSTTHLAKCTVKHARTMMQFELSPFVMSELVKFDGSMHPQIHEALVRYKLRDSVIMLRPNAIPKVNFHNWLTARDYNRMGCSLELEDHVKIPYYIRGVPDKLYGKLYDIILQYSPTNCYGRLSSACAGKVAYTLRTDPCSLPRTIAIINTLITEEYAKRDHYRNMIANPSSSHAFSLNGIVSMIASRYMKDHTKENIEKLVKVRDQLLEFQGTGMQFQDPSDLMDIGTLNTVIHQGMDATAACIGLQGRWNAPLIQRDLMIAGGVFMGGILLMWSLFTRRSDTNVSHQGKNKRSRQKLRFKAARDTKYAYDVTGSEEALGENFGTAYTKYGKGKGTKLGMGVKQRKFQMRYGFDPQEYNLIRFVDPLTGATLDEQIHANMRLIQEHFDDIREEAVLNDVIERQHIYGNPGLQAFFIQNGSSNALRVDLTPHSPTRVVGNNHIAGFPEYEGTLRQTGTAITVPIYQVPVANETGVAHESKSMMTGLGDYTPISQQLCLVQNDSDGVNRNVYSIGYGSYLISPAHLFKYNNGEITIKSSRGLYKIRNSVDLKLHPIAHRDMVIIQLPKDFPPFPMRLKFATPSRDMRVCLVGINFQQNHSSCIISESSVTAPKGNGDFWKHWISTVDGQCGLPLVDVKNKHIVGIHSLASTNGNTNFFVAMPDNFNEYIHELVQTNKWERGWHYNPNLISWCGLNLVDSAPKGLFKTSKLVEDLDMTVEEQCKITETWLTECIQDNLQVVAKCPGQLVTKHMVKGPCPHFQLYLSTHDEAKAHITPLLGKYDKSRLNRAAFIKDISKYAKPIYIGEINYDVFEKAIERVIRILRNVGMQQCMYVTDEEEIFKSLNLNAAVGALYTGKKKDYFAGFSEEDKAEIVMRSCERLFNGQLGIWNGSLKAEIRPIEKTMLNKTRTFTAALLETLLGGKVCFDDFNNQFYSHYLEGPWTVGITKFFGGWNRLLEKLPEGWIYCDADGSQFDSSLTPYFINALLHIRLQFLEEWELGARMLRNLYTEIVYTPIATPDGSIIQKFKGNNSGQPSTVVDNTLMVILAFNYAMLSSGIQDNEIDNCCKMFANGDDLLLAVHPDYEYILDGFQTHFGNLGLNFEFNSRTREKLNMWFMSTQGIKCEGIYIPKLEKERIVAILEWDRSNLPEHRLEAICAAMVEAWSYSDFKHEIRKFYAWLLEMQPFANLAKEGLAPYIAETALPNLYLGSGVKEEEIEKYFKQFAKDLPGYLEDYHEEVFHQAGTVDAGAQGGGGNAGTQPPATGAAAQGGAQPPATGAVAQPPSTTQGSQPPTGGATGGGGAQAGAGETGSVAGGQRDMDVDAGTTGKITVPKLKAMSKRMRLPKAKGKDVLHLDFLLTYKPQQQDISNTRATREEFDRWYEAIKKEYELDDTQMTVVMSGLMVWCIENGCSPNINGSWTMMDGDEQRVFPLKPVIENASPTFRQIMHHFSDAAEAYIEYRNSTERYMPRYGLQRNLTDYSLARYAFDFYEINSRTPARAKEAHMQMKAAAVRGSNTRLFGLDGNVGETQENTERHTAGDVSRNMHSLLGVQQHH</sequence>
<evidence type="ECO:0000256" key="35">
    <source>
        <dbReference type="SAM" id="Phobius"/>
    </source>
</evidence>
<reference evidence="42" key="1">
    <citation type="submission" date="2015-09" db="EMBL/GenBank/DDBJ databases">
        <title>Complete genome sequences of Indian Sugarcane mosaic virus.</title>
        <authorList>
            <person name="Viswanathan R."/>
            <person name="Bagyalakshmi K."/>
            <person name="Parameswari B."/>
        </authorList>
    </citation>
    <scope>NUCLEOTIDE SEQUENCE</scope>
    <source>
        <strain evidence="42">INDN05072</strain>
    </source>
</reference>
<evidence type="ECO:0000256" key="11">
    <source>
        <dbReference type="ARBA" id="ARBA00022520"/>
    </source>
</evidence>
<evidence type="ECO:0000256" key="29">
    <source>
        <dbReference type="ARBA" id="ARBA00029422"/>
    </source>
</evidence>
<dbReference type="Gene3D" id="2.40.10.10">
    <property type="entry name" value="Trypsin-like serine proteases"/>
    <property type="match status" value="2"/>
</dbReference>
<keyword evidence="22" id="KW-0347">Helicase</keyword>
<keyword evidence="12" id="KW-0597">Phosphoprotein</keyword>
<evidence type="ECO:0000256" key="12">
    <source>
        <dbReference type="ARBA" id="ARBA00022553"/>
    </source>
</evidence>
<dbReference type="InterPro" id="IPR043504">
    <property type="entry name" value="Peptidase_S1_PA_chymotrypsin"/>
</dbReference>
<evidence type="ECO:0000256" key="26">
    <source>
        <dbReference type="ARBA" id="ARBA00022953"/>
    </source>
</evidence>
<feature type="domain" description="Peptidase S30" evidence="41">
    <location>
        <begin position="99"/>
        <end position="233"/>
    </location>
</feature>
<dbReference type="SMART" id="SM00490">
    <property type="entry name" value="HELICc"/>
    <property type="match status" value="1"/>
</dbReference>
<dbReference type="InterPro" id="IPR001456">
    <property type="entry name" value="HC-pro"/>
</dbReference>
<evidence type="ECO:0000256" key="5">
    <source>
        <dbReference type="ARBA" id="ARBA00006064"/>
    </source>
</evidence>
<feature type="domain" description="Helicase C-terminal" evidence="38">
    <location>
        <begin position="1353"/>
        <end position="1512"/>
    </location>
</feature>
<keyword evidence="19" id="KW-0548">Nucleotidyltransferase</keyword>
<dbReference type="InterPro" id="IPR001730">
    <property type="entry name" value="Potyv_NIa-pro_dom"/>
</dbReference>
<keyword evidence="21" id="KW-0378">Hydrolase</keyword>
<name>A0A342RE55_9POTV</name>
<evidence type="ECO:0000256" key="22">
    <source>
        <dbReference type="ARBA" id="ARBA00022806"/>
    </source>
</evidence>
<dbReference type="PRINTS" id="PR00966">
    <property type="entry name" value="NIAPOTYPTASE"/>
</dbReference>
<feature type="active site" description="For helper component proteinase activity" evidence="32">
    <location>
        <position position="579"/>
    </location>
</feature>
<feature type="region of interest" description="Disordered" evidence="34">
    <location>
        <begin position="2754"/>
        <end position="2835"/>
    </location>
</feature>
<keyword evidence="25" id="KW-0946">Virion</keyword>
<evidence type="ECO:0000256" key="19">
    <source>
        <dbReference type="ARBA" id="ARBA00022695"/>
    </source>
</evidence>
<evidence type="ECO:0000256" key="20">
    <source>
        <dbReference type="ARBA" id="ARBA00022741"/>
    </source>
</evidence>
<evidence type="ECO:0000256" key="18">
    <source>
        <dbReference type="ARBA" id="ARBA00022679"/>
    </source>
</evidence>
<feature type="domain" description="Peptidase C4" evidence="39">
    <location>
        <begin position="1988"/>
        <end position="2206"/>
    </location>
</feature>
<evidence type="ECO:0000256" key="21">
    <source>
        <dbReference type="ARBA" id="ARBA00022801"/>
    </source>
</evidence>
<dbReference type="InterPro" id="IPR042308">
    <property type="entry name" value="HC_PRO_CPD_sf"/>
</dbReference>
<dbReference type="InterPro" id="IPR001592">
    <property type="entry name" value="Poty_coat"/>
</dbReference>
<evidence type="ECO:0000256" key="6">
    <source>
        <dbReference type="ARBA" id="ARBA00020107"/>
    </source>
</evidence>
<dbReference type="GO" id="GO:0006508">
    <property type="term" value="P:proteolysis"/>
    <property type="evidence" value="ECO:0007669"/>
    <property type="project" value="UniProtKB-KW"/>
</dbReference>
<keyword evidence="20" id="KW-0547">Nucleotide-binding</keyword>
<keyword evidence="27" id="KW-0899">Viral immunoevasion</keyword>
<evidence type="ECO:0000256" key="10">
    <source>
        <dbReference type="ARBA" id="ARBA00022497"/>
    </source>
</evidence>
<dbReference type="GO" id="GO:0005524">
    <property type="term" value="F:ATP binding"/>
    <property type="evidence" value="ECO:0007669"/>
    <property type="project" value="UniProtKB-KW"/>
</dbReference>
<dbReference type="Gene3D" id="3.30.70.270">
    <property type="match status" value="1"/>
</dbReference>
<dbReference type="GO" id="GO:0004386">
    <property type="term" value="F:helicase activity"/>
    <property type="evidence" value="ECO:0007669"/>
    <property type="project" value="UniProtKB-KW"/>
</dbReference>
<comment type="subcellular location">
    <subcellularLocation>
        <location evidence="30">Host cytoplasmic vesicle</location>
    </subcellularLocation>
    <subcellularLocation>
        <location evidence="3">Host nucleus</location>
    </subcellularLocation>
    <subcellularLocation>
        <location evidence="4">Virion</location>
    </subcellularLocation>
</comment>
<dbReference type="SMART" id="SM00487">
    <property type="entry name" value="DEXDc"/>
    <property type="match status" value="1"/>
</dbReference>
<evidence type="ECO:0000256" key="15">
    <source>
        <dbReference type="ARBA" id="ARBA00022581"/>
    </source>
</evidence>
<keyword evidence="17" id="KW-0645">Protease</keyword>
<keyword evidence="35" id="KW-0812">Transmembrane</keyword>
<dbReference type="InterPro" id="IPR007094">
    <property type="entry name" value="RNA-dir_pol_PSvirus"/>
</dbReference>
<feature type="domain" description="Helicase ATP-binding" evidence="37">
    <location>
        <begin position="1182"/>
        <end position="1334"/>
    </location>
</feature>
<evidence type="ECO:0000256" key="34">
    <source>
        <dbReference type="SAM" id="MobiDB-lite"/>
    </source>
</evidence>
<evidence type="ECO:0000256" key="14">
    <source>
        <dbReference type="ARBA" id="ARBA00022562"/>
    </source>
</evidence>
<proteinExistence type="inferred from homology"/>
<keyword evidence="16" id="KW-1090">Inhibition of host innate immune response by virus</keyword>
<evidence type="ECO:0000256" key="13">
    <source>
        <dbReference type="ARBA" id="ARBA00022561"/>
    </source>
</evidence>
<evidence type="ECO:0000256" key="9">
    <source>
        <dbReference type="ARBA" id="ARBA00022488"/>
    </source>
</evidence>
<keyword evidence="14" id="KW-1048">Host nucleus</keyword>
<evidence type="ECO:0000256" key="31">
    <source>
        <dbReference type="ARBA" id="ARBA00045403"/>
    </source>
</evidence>
<dbReference type="PROSITE" id="PS51194">
    <property type="entry name" value="HELICASE_CTER"/>
    <property type="match status" value="1"/>
</dbReference>
<keyword evidence="15" id="KW-0945">Host-virus interaction</keyword>
<evidence type="ECO:0000256" key="17">
    <source>
        <dbReference type="ARBA" id="ARBA00022670"/>
    </source>
</evidence>
<evidence type="ECO:0000256" key="16">
    <source>
        <dbReference type="ARBA" id="ARBA00022632"/>
    </source>
</evidence>
<dbReference type="CDD" id="cd23175">
    <property type="entry name" value="ps-ssRNAv_Potyviridae_RdRp"/>
    <property type="match status" value="1"/>
</dbReference>
<evidence type="ECO:0000256" key="32">
    <source>
        <dbReference type="PROSITE-ProRule" id="PRU01080"/>
    </source>
</evidence>
<dbReference type="PROSITE" id="PS51436">
    <property type="entry name" value="POTYVIRUS_NIA_PRO"/>
    <property type="match status" value="1"/>
</dbReference>
<dbReference type="InterPro" id="IPR043128">
    <property type="entry name" value="Rev_trsase/Diguanyl_cyclase"/>
</dbReference>
<evidence type="ECO:0000256" key="30">
    <source>
        <dbReference type="ARBA" id="ARBA00034108"/>
    </source>
</evidence>
<evidence type="ECO:0000256" key="4">
    <source>
        <dbReference type="ARBA" id="ARBA00004328"/>
    </source>
</evidence>
<dbReference type="InterPro" id="IPR039560">
    <property type="entry name" value="Potyvirid-P3"/>
</dbReference>
<comment type="catalytic activity">
    <reaction evidence="2">
        <text>Hydrolyzes a Gly-|-Gly bond at its own C-terminus, commonly in the sequence -Tyr-Xaa-Val-Gly-|-Gly, in the processing of the potyviral polyprotein.</text>
        <dbReference type="EC" id="3.4.22.45"/>
    </reaction>
</comment>
<keyword evidence="18" id="KW-0808">Transferase</keyword>
<dbReference type="PROSITE" id="PS51192">
    <property type="entry name" value="HELICASE_ATP_BIND_1"/>
    <property type="match status" value="1"/>
</dbReference>
<evidence type="ECO:0000256" key="7">
    <source>
        <dbReference type="ARBA" id="ARBA00022463"/>
    </source>
</evidence>
<comment type="function">
    <text evidence="31">Mediates the cap-independent, EIF4E-dependent translation of viral genomic RNAs. Binds to the cap-binding site of host EIF4E and thus interferes with the host EIF4E-dependent mRNA export and translation. VPg-RNA directly binds EIF4E and is a template for transcription. Also forms trimeric complexes with EIF4E-EIF4G, which are templates for translation.</text>
</comment>
<keyword evidence="35" id="KW-1133">Transmembrane helix</keyword>
<dbReference type="GO" id="GO:0052170">
    <property type="term" value="P:symbiont-mediated suppression of host innate immune response"/>
    <property type="evidence" value="ECO:0007669"/>
    <property type="project" value="UniProtKB-KW"/>
</dbReference>
<evidence type="ECO:0000256" key="1">
    <source>
        <dbReference type="ARBA" id="ARBA00000785"/>
    </source>
</evidence>
<evidence type="ECO:0000259" key="40">
    <source>
        <dbReference type="PROSITE" id="PS51744"/>
    </source>
</evidence>
<dbReference type="GO" id="GO:0044161">
    <property type="term" value="C:host cell cytoplasmic vesicle"/>
    <property type="evidence" value="ECO:0007669"/>
    <property type="project" value="UniProtKB-SubCell"/>
</dbReference>
<dbReference type="GO" id="GO:0006351">
    <property type="term" value="P:DNA-templated transcription"/>
    <property type="evidence" value="ECO:0007669"/>
    <property type="project" value="InterPro"/>
</dbReference>
<dbReference type="PROSITE" id="PS51744">
    <property type="entry name" value="HC_PRO_CPD"/>
    <property type="match status" value="1"/>
</dbReference>
<dbReference type="Pfam" id="PF08440">
    <property type="entry name" value="Poty_PP"/>
    <property type="match status" value="1"/>
</dbReference>
<comment type="similarity">
    <text evidence="5 33">Belongs to the potyviridae genome polyprotein family.</text>
</comment>
<dbReference type="Pfam" id="PF00767">
    <property type="entry name" value="Poty_coat"/>
    <property type="match status" value="1"/>
</dbReference>
<accession>A0A342RE55</accession>
<dbReference type="GO" id="GO:0004197">
    <property type="term" value="F:cysteine-type endopeptidase activity"/>
    <property type="evidence" value="ECO:0007669"/>
    <property type="project" value="InterPro"/>
</dbReference>
<feature type="domain" description="RdRp catalytic" evidence="36">
    <location>
        <begin position="2472"/>
        <end position="2596"/>
    </location>
</feature>
<dbReference type="InterPro" id="IPR031159">
    <property type="entry name" value="HC_PRO_CPD_dom"/>
</dbReference>
<evidence type="ECO:0000259" key="41">
    <source>
        <dbReference type="PROSITE" id="PS51871"/>
    </source>
</evidence>
<evidence type="ECO:0000259" key="36">
    <source>
        <dbReference type="PROSITE" id="PS50507"/>
    </source>
</evidence>
<keyword evidence="35" id="KW-0472">Membrane</keyword>
<dbReference type="InterPro" id="IPR014001">
    <property type="entry name" value="Helicase_ATP-bd"/>
</dbReference>
<dbReference type="Gene3D" id="3.90.70.150">
    <property type="entry name" value="Helper component proteinase"/>
    <property type="match status" value="1"/>
</dbReference>
<keyword evidence="7" id="KW-0941">Suppressor of RNA silencing</keyword>
<feature type="compositionally biased region" description="Gly residues" evidence="34">
    <location>
        <begin position="2804"/>
        <end position="2817"/>
    </location>
</feature>
<dbReference type="InterPro" id="IPR002540">
    <property type="entry name" value="Pept_S30_P1_potyvir"/>
</dbReference>
<feature type="region of interest" description="Disordered" evidence="34">
    <location>
        <begin position="3033"/>
        <end position="3064"/>
    </location>
</feature>
<keyword evidence="23" id="KW-0788">Thiol protease</keyword>
<dbReference type="GO" id="GO:0003968">
    <property type="term" value="F:RNA-directed RNA polymerase activity"/>
    <property type="evidence" value="ECO:0007669"/>
    <property type="project" value="UniProtKB-KW"/>
</dbReference>
<feature type="active site" description="For helper component proteinase activity" evidence="32">
    <location>
        <position position="652"/>
    </location>
</feature>
<evidence type="ECO:0000256" key="23">
    <source>
        <dbReference type="ARBA" id="ARBA00022807"/>
    </source>
</evidence>
<dbReference type="InterPro" id="IPR001650">
    <property type="entry name" value="Helicase_C-like"/>
</dbReference>
<dbReference type="SUPFAM" id="SSF50494">
    <property type="entry name" value="Trypsin-like serine proteases"/>
    <property type="match status" value="1"/>
</dbReference>
<dbReference type="GO" id="GO:0003723">
    <property type="term" value="F:RNA binding"/>
    <property type="evidence" value="ECO:0007669"/>
    <property type="project" value="InterPro"/>
</dbReference>
<evidence type="ECO:0000256" key="25">
    <source>
        <dbReference type="ARBA" id="ARBA00022844"/>
    </source>
</evidence>
<evidence type="ECO:0000256" key="2">
    <source>
        <dbReference type="ARBA" id="ARBA00001848"/>
    </source>
</evidence>
<dbReference type="InterPro" id="IPR011545">
    <property type="entry name" value="DEAD/DEAH_box_helicase_dom"/>
</dbReference>
<dbReference type="InterPro" id="IPR009003">
    <property type="entry name" value="Peptidase_S1_PA"/>
</dbReference>
<dbReference type="PANTHER" id="PTHR43519">
    <property type="entry name" value="ATP-DEPENDENT RNA HELICASE HRPB"/>
    <property type="match status" value="1"/>
</dbReference>
<dbReference type="PANTHER" id="PTHR43519:SF1">
    <property type="entry name" value="ATP-DEPENDENT RNA HELICASE HRPB"/>
    <property type="match status" value="1"/>
</dbReference>
<evidence type="ECO:0000256" key="8">
    <source>
        <dbReference type="ARBA" id="ARBA00022484"/>
    </source>
</evidence>
<dbReference type="GO" id="GO:0016818">
    <property type="term" value="F:hydrolase activity, acting on acid anhydrides, in phosphorus-containing anhydrides"/>
    <property type="evidence" value="ECO:0007669"/>
    <property type="project" value="InterPro"/>
</dbReference>
<dbReference type="InterPro" id="IPR013648">
    <property type="entry name" value="PP_Potyviridae"/>
</dbReference>
<evidence type="ECO:0000256" key="28">
    <source>
        <dbReference type="ARBA" id="ARBA00029405"/>
    </source>
</evidence>
<keyword evidence="10" id="KW-1139">Helical capsid protein</keyword>
<evidence type="ECO:0000256" key="27">
    <source>
        <dbReference type="ARBA" id="ARBA00023280"/>
    </source>
</evidence>
<evidence type="ECO:0000256" key="24">
    <source>
        <dbReference type="ARBA" id="ARBA00022840"/>
    </source>
</evidence>
<dbReference type="Gene3D" id="3.40.50.300">
    <property type="entry name" value="P-loop containing nucleotide triphosphate hydrolases"/>
    <property type="match status" value="2"/>
</dbReference>
<dbReference type="Pfam" id="PF01577">
    <property type="entry name" value="Peptidase_S30"/>
    <property type="match status" value="1"/>
</dbReference>
<dbReference type="GO" id="GO:0005198">
    <property type="term" value="F:structural molecule activity"/>
    <property type="evidence" value="ECO:0007669"/>
    <property type="project" value="InterPro"/>
</dbReference>